<evidence type="ECO:0000313" key="3">
    <source>
        <dbReference type="Proteomes" id="UP000054166"/>
    </source>
</evidence>
<dbReference type="Proteomes" id="UP000054166">
    <property type="component" value="Unassembled WGS sequence"/>
</dbReference>
<gene>
    <name evidence="2" type="ORF">PILCRDRAFT_816127</name>
</gene>
<proteinExistence type="predicted"/>
<feature type="compositionally biased region" description="Low complexity" evidence="1">
    <location>
        <begin position="1"/>
        <end position="12"/>
    </location>
</feature>
<organism evidence="2 3">
    <name type="scientific">Piloderma croceum (strain F 1598)</name>
    <dbReference type="NCBI Taxonomy" id="765440"/>
    <lineage>
        <taxon>Eukaryota</taxon>
        <taxon>Fungi</taxon>
        <taxon>Dikarya</taxon>
        <taxon>Basidiomycota</taxon>
        <taxon>Agaricomycotina</taxon>
        <taxon>Agaricomycetes</taxon>
        <taxon>Agaricomycetidae</taxon>
        <taxon>Atheliales</taxon>
        <taxon>Atheliaceae</taxon>
        <taxon>Piloderma</taxon>
    </lineage>
</organism>
<evidence type="ECO:0000313" key="2">
    <source>
        <dbReference type="EMBL" id="KIM86200.1"/>
    </source>
</evidence>
<feature type="region of interest" description="Disordered" evidence="1">
    <location>
        <begin position="1"/>
        <end position="23"/>
    </location>
</feature>
<dbReference type="InParanoid" id="A0A0C3FQ04"/>
<dbReference type="AlphaFoldDB" id="A0A0C3FQ04"/>
<dbReference type="EMBL" id="KN832982">
    <property type="protein sequence ID" value="KIM86200.1"/>
    <property type="molecule type" value="Genomic_DNA"/>
</dbReference>
<reference evidence="3" key="2">
    <citation type="submission" date="2015-01" db="EMBL/GenBank/DDBJ databases">
        <title>Evolutionary Origins and Diversification of the Mycorrhizal Mutualists.</title>
        <authorList>
            <consortium name="DOE Joint Genome Institute"/>
            <consortium name="Mycorrhizal Genomics Consortium"/>
            <person name="Kohler A."/>
            <person name="Kuo A."/>
            <person name="Nagy L.G."/>
            <person name="Floudas D."/>
            <person name="Copeland A."/>
            <person name="Barry K.W."/>
            <person name="Cichocki N."/>
            <person name="Veneault-Fourrey C."/>
            <person name="LaButti K."/>
            <person name="Lindquist E.A."/>
            <person name="Lipzen A."/>
            <person name="Lundell T."/>
            <person name="Morin E."/>
            <person name="Murat C."/>
            <person name="Riley R."/>
            <person name="Ohm R."/>
            <person name="Sun H."/>
            <person name="Tunlid A."/>
            <person name="Henrissat B."/>
            <person name="Grigoriev I.V."/>
            <person name="Hibbett D.S."/>
            <person name="Martin F."/>
        </authorList>
    </citation>
    <scope>NUCLEOTIDE SEQUENCE [LARGE SCALE GENOMIC DNA]</scope>
    <source>
        <strain evidence="3">F 1598</strain>
    </source>
</reference>
<sequence>MSMKSISSSTRQRSIRLSRKGPGSRLVVSCNVDKWGRQSGGLVLGLDVLAAADKEQ</sequence>
<dbReference type="HOGENOM" id="CLU_3014982_0_0_1"/>
<name>A0A0C3FQ04_PILCF</name>
<accession>A0A0C3FQ04</accession>
<keyword evidence="3" id="KW-1185">Reference proteome</keyword>
<evidence type="ECO:0000256" key="1">
    <source>
        <dbReference type="SAM" id="MobiDB-lite"/>
    </source>
</evidence>
<reference evidence="2 3" key="1">
    <citation type="submission" date="2014-04" db="EMBL/GenBank/DDBJ databases">
        <authorList>
            <consortium name="DOE Joint Genome Institute"/>
            <person name="Kuo A."/>
            <person name="Tarkka M."/>
            <person name="Buscot F."/>
            <person name="Kohler A."/>
            <person name="Nagy L.G."/>
            <person name="Floudas D."/>
            <person name="Copeland A."/>
            <person name="Barry K.W."/>
            <person name="Cichocki N."/>
            <person name="Veneault-Fourrey C."/>
            <person name="LaButti K."/>
            <person name="Lindquist E.A."/>
            <person name="Lipzen A."/>
            <person name="Lundell T."/>
            <person name="Morin E."/>
            <person name="Murat C."/>
            <person name="Sun H."/>
            <person name="Tunlid A."/>
            <person name="Henrissat B."/>
            <person name="Grigoriev I.V."/>
            <person name="Hibbett D.S."/>
            <person name="Martin F."/>
            <person name="Nordberg H.P."/>
            <person name="Cantor M.N."/>
            <person name="Hua S.X."/>
        </authorList>
    </citation>
    <scope>NUCLEOTIDE SEQUENCE [LARGE SCALE GENOMIC DNA]</scope>
    <source>
        <strain evidence="2 3">F 1598</strain>
    </source>
</reference>
<protein>
    <submittedName>
        <fullName evidence="2">Uncharacterized protein</fullName>
    </submittedName>
</protein>